<feature type="transmembrane region" description="Helical" evidence="1">
    <location>
        <begin position="86"/>
        <end position="107"/>
    </location>
</feature>
<evidence type="ECO:0000256" key="1">
    <source>
        <dbReference type="SAM" id="Phobius"/>
    </source>
</evidence>
<sequence>MSVWANLVGYQCVWFAAVIGAGRGLWWPAVIAAALFALLHLAFHSQTPAERAADFRLMAVAIGCGLLLDGGLASSGLAAYAADDVAIPGVGAPLWIVSLWAAFSLTLRHSMTFLLHRPLVGLAFGAIGGPLAYLGAARGWQAIAFVEPHWMALVALAIGWGIAIPLLTTLAVRWSAPTPLSARPVI</sequence>
<dbReference type="EMBL" id="BAABJE010000015">
    <property type="protein sequence ID" value="GAA4800534.1"/>
    <property type="molecule type" value="Genomic_DNA"/>
</dbReference>
<name>A0ABP9BU47_9GAMM</name>
<keyword evidence="3" id="KW-1185">Reference proteome</keyword>
<reference evidence="3" key="1">
    <citation type="journal article" date="2019" name="Int. J. Syst. Evol. Microbiol.">
        <title>The Global Catalogue of Microorganisms (GCM) 10K type strain sequencing project: providing services to taxonomists for standard genome sequencing and annotation.</title>
        <authorList>
            <consortium name="The Broad Institute Genomics Platform"/>
            <consortium name="The Broad Institute Genome Sequencing Center for Infectious Disease"/>
            <person name="Wu L."/>
            <person name="Ma J."/>
        </authorList>
    </citation>
    <scope>NUCLEOTIDE SEQUENCE [LARGE SCALE GENOMIC DNA]</scope>
    <source>
        <strain evidence="3">JCM 18204</strain>
    </source>
</reference>
<protein>
    <submittedName>
        <fullName evidence="2">DUF2878 domain-containing protein</fullName>
    </submittedName>
</protein>
<accession>A0ABP9BU47</accession>
<gene>
    <name evidence="2" type="ORF">GCM10023307_28650</name>
</gene>
<dbReference type="Pfam" id="PF11086">
    <property type="entry name" value="DUF2878"/>
    <property type="match status" value="1"/>
</dbReference>
<feature type="transmembrane region" description="Helical" evidence="1">
    <location>
        <begin position="119"/>
        <end position="137"/>
    </location>
</feature>
<feature type="transmembrane region" description="Helical" evidence="1">
    <location>
        <begin position="25"/>
        <end position="43"/>
    </location>
</feature>
<dbReference type="Proteomes" id="UP001499959">
    <property type="component" value="Unassembled WGS sequence"/>
</dbReference>
<dbReference type="RefSeq" id="WP_345304026.1">
    <property type="nucleotide sequence ID" value="NZ_BAABJE010000015.1"/>
</dbReference>
<comment type="caution">
    <text evidence="2">The sequence shown here is derived from an EMBL/GenBank/DDBJ whole genome shotgun (WGS) entry which is preliminary data.</text>
</comment>
<feature type="transmembrane region" description="Helical" evidence="1">
    <location>
        <begin position="55"/>
        <end position="80"/>
    </location>
</feature>
<keyword evidence="1" id="KW-0472">Membrane</keyword>
<keyword evidence="1" id="KW-1133">Transmembrane helix</keyword>
<organism evidence="2 3">
    <name type="scientific">Lysobacter hankyongensis</name>
    <dbReference type="NCBI Taxonomy" id="1176535"/>
    <lineage>
        <taxon>Bacteria</taxon>
        <taxon>Pseudomonadati</taxon>
        <taxon>Pseudomonadota</taxon>
        <taxon>Gammaproteobacteria</taxon>
        <taxon>Lysobacterales</taxon>
        <taxon>Lysobacteraceae</taxon>
        <taxon>Lysobacter</taxon>
    </lineage>
</organism>
<feature type="transmembrane region" description="Helical" evidence="1">
    <location>
        <begin position="149"/>
        <end position="172"/>
    </location>
</feature>
<evidence type="ECO:0000313" key="3">
    <source>
        <dbReference type="Proteomes" id="UP001499959"/>
    </source>
</evidence>
<dbReference type="InterPro" id="IPR021306">
    <property type="entry name" value="DUF2878"/>
</dbReference>
<evidence type="ECO:0000313" key="2">
    <source>
        <dbReference type="EMBL" id="GAA4800534.1"/>
    </source>
</evidence>
<proteinExistence type="predicted"/>
<keyword evidence="1" id="KW-0812">Transmembrane</keyword>